<protein>
    <recommendedName>
        <fullName evidence="2">DUF6535 domain-containing protein</fullName>
    </recommendedName>
</protein>
<reference evidence="4" key="1">
    <citation type="submission" date="2024-06" db="EMBL/GenBank/DDBJ databases">
        <title>Multi-omics analyses provide insights into the biosynthesis of the anticancer antibiotic pleurotin in Hohenbuehelia grisea.</title>
        <authorList>
            <person name="Weaver J.A."/>
            <person name="Alberti F."/>
        </authorList>
    </citation>
    <scope>NUCLEOTIDE SEQUENCE [LARGE SCALE GENOMIC DNA]</scope>
    <source>
        <strain evidence="4">T-177</strain>
    </source>
</reference>
<dbReference type="InterPro" id="IPR045338">
    <property type="entry name" value="DUF6535"/>
</dbReference>
<comment type="caution">
    <text evidence="3">The sequence shown here is derived from an EMBL/GenBank/DDBJ whole genome shotgun (WGS) entry which is preliminary data.</text>
</comment>
<evidence type="ECO:0000313" key="4">
    <source>
        <dbReference type="Proteomes" id="UP001556367"/>
    </source>
</evidence>
<feature type="transmembrane region" description="Helical" evidence="1">
    <location>
        <begin position="303"/>
        <end position="326"/>
    </location>
</feature>
<feature type="transmembrane region" description="Helical" evidence="1">
    <location>
        <begin position="176"/>
        <end position="196"/>
    </location>
</feature>
<keyword evidence="1" id="KW-0472">Membrane</keyword>
<accession>A0ABR3J3N4</accession>
<evidence type="ECO:0000259" key="2">
    <source>
        <dbReference type="Pfam" id="PF20153"/>
    </source>
</evidence>
<dbReference type="EMBL" id="JASNQZ010000012">
    <property type="protein sequence ID" value="KAL0950251.1"/>
    <property type="molecule type" value="Genomic_DNA"/>
</dbReference>
<dbReference type="Proteomes" id="UP001556367">
    <property type="component" value="Unassembled WGS sequence"/>
</dbReference>
<sequence length="1038" mass="116462">MAPLEKRPVSDSCSEVTARARFWPKYKRVADEYDAGFLKKHSSDLDTALIFAGLFSAVNTTFIVGMQPDLAPDPNDRTHELLGLLIRSSNGTSIPIEALQLQKWAGPSATVIWVQSLLYASLACSLLAALFAVLGKQWLGHYAWTDLRDGLERRCTDRQRKCDGIEAWGFRPAMDFLPLVLLASLLLFSAGIAMFLWERQIIVALVIIIALLLGVLLYGVTAILSTLYDHCPYRTPVPGLLVVSLRMIGKPFGVTGMQSLYRKFQTWYAAWTARHCHRMDILRDILSRFGQGGTRGGRIISRVACTISMFVIYSMLQLHDIVFALYSRRLQVLALCQRCSPSLLLKAVKRQVHSMTQLFTLTITSFIDVAPEADLLALTWILEHCEDPSVVGSVFHAPSEIPQSAWVNRDKTVVCEQLLSAFKDRLEQVGVSSAAEREAVALGKGVIHLVLNYSREVKPHVFDMKWSRDVSEYRPELRFICTFLSGIEPSPVPGPARRISFDSIPTPAVDWFAPYMSILCGDEFLPSAEACDAVFDLALEALEFPSRYSEQAVHQYLSVCAVLLGHPVKDALPLMGNPSILSEILLYYLPLLLDLVSDVIRTNDNLERLQSAARLLRILEHIAWDPQSELLPLLIQDETLARRSLSCCRTLRFRATNLLRSRPLVPITESSMLDNTSDDVCSLIQVICQSSLRFSIAIANVGIVAVREASDVNRSVYIPPLAILWSGQEPPVWTIDDIPWLIDFIQPRISWEKHRQGVDDAFLGLCVALHLITNADSSHISCIHRNPLLSTDSEPIVIALGLLHTLPKTATPLIDNLIGKETFAHILTSEVNKLTRSHASDMLVVYLDIIISHSLPASTIEWVLSPGNHCSRMSFKNKHKAHKARKVCYGLAGSQLWEFIVRIAAENSWLPSDPSTQSLLLYNGWTLFQRECLVDLTQLAFITRYTRDLMLSDDWVYPAYFGCEVHAIPSAQTVPYRCHGVISGATLPRSTNSEGWNMQGHKHSLDHDSYSKSRKFELGILPRMQDRRCPMVWKQRCK</sequence>
<proteinExistence type="predicted"/>
<feature type="transmembrane region" description="Helical" evidence="1">
    <location>
        <begin position="112"/>
        <end position="134"/>
    </location>
</feature>
<keyword evidence="1" id="KW-0812">Transmembrane</keyword>
<dbReference type="Pfam" id="PF20153">
    <property type="entry name" value="DUF6535"/>
    <property type="match status" value="1"/>
</dbReference>
<feature type="transmembrane region" description="Helical" evidence="1">
    <location>
        <begin position="202"/>
        <end position="224"/>
    </location>
</feature>
<evidence type="ECO:0000313" key="3">
    <source>
        <dbReference type="EMBL" id="KAL0950251.1"/>
    </source>
</evidence>
<organism evidence="3 4">
    <name type="scientific">Hohenbuehelia grisea</name>
    <dbReference type="NCBI Taxonomy" id="104357"/>
    <lineage>
        <taxon>Eukaryota</taxon>
        <taxon>Fungi</taxon>
        <taxon>Dikarya</taxon>
        <taxon>Basidiomycota</taxon>
        <taxon>Agaricomycotina</taxon>
        <taxon>Agaricomycetes</taxon>
        <taxon>Agaricomycetidae</taxon>
        <taxon>Agaricales</taxon>
        <taxon>Pleurotineae</taxon>
        <taxon>Pleurotaceae</taxon>
        <taxon>Hohenbuehelia</taxon>
    </lineage>
</organism>
<keyword evidence="1" id="KW-1133">Transmembrane helix</keyword>
<gene>
    <name evidence="3" type="ORF">HGRIS_010235</name>
</gene>
<name>A0ABR3J3N4_9AGAR</name>
<evidence type="ECO:0000256" key="1">
    <source>
        <dbReference type="SAM" id="Phobius"/>
    </source>
</evidence>
<feature type="transmembrane region" description="Helical" evidence="1">
    <location>
        <begin position="48"/>
        <end position="66"/>
    </location>
</feature>
<keyword evidence="4" id="KW-1185">Reference proteome</keyword>
<feature type="domain" description="DUF6535" evidence="2">
    <location>
        <begin position="23"/>
        <end position="198"/>
    </location>
</feature>